<evidence type="ECO:0000256" key="1">
    <source>
        <dbReference type="SAM" id="Phobius"/>
    </source>
</evidence>
<protein>
    <submittedName>
        <fullName evidence="2">Uncharacterized protein</fullName>
    </submittedName>
</protein>
<dbReference type="GO" id="GO:0032259">
    <property type="term" value="P:methylation"/>
    <property type="evidence" value="ECO:0007669"/>
    <property type="project" value="InterPro"/>
</dbReference>
<dbReference type="AlphaFoldDB" id="A0AAV7B857"/>
<dbReference type="EMBL" id="WNYA01000006">
    <property type="protein sequence ID" value="KAG8568679.1"/>
    <property type="molecule type" value="Genomic_DNA"/>
</dbReference>
<comment type="caution">
    <text evidence="2">The sequence shown here is derived from an EMBL/GenBank/DDBJ whole genome shotgun (WGS) entry which is preliminary data.</text>
</comment>
<dbReference type="GO" id="GO:0008168">
    <property type="term" value="F:methyltransferase activity"/>
    <property type="evidence" value="ECO:0007669"/>
    <property type="project" value="InterPro"/>
</dbReference>
<evidence type="ECO:0000313" key="3">
    <source>
        <dbReference type="Proteomes" id="UP000824782"/>
    </source>
</evidence>
<reference evidence="2" key="1">
    <citation type="thesis" date="2020" institute="ProQuest LLC" country="789 East Eisenhower Parkway, Ann Arbor, MI, USA">
        <title>Comparative Genomics and Chromosome Evolution.</title>
        <authorList>
            <person name="Mudd A.B."/>
        </authorList>
    </citation>
    <scope>NUCLEOTIDE SEQUENCE</scope>
    <source>
        <strain evidence="2">237g6f4</strain>
        <tissue evidence="2">Blood</tissue>
    </source>
</reference>
<feature type="transmembrane region" description="Helical" evidence="1">
    <location>
        <begin position="12"/>
        <end position="31"/>
    </location>
</feature>
<keyword evidence="1" id="KW-0472">Membrane</keyword>
<name>A0AAV7B857_ENGPU</name>
<gene>
    <name evidence="2" type="ORF">GDO81_014107</name>
</gene>
<keyword evidence="1" id="KW-0812">Transmembrane</keyword>
<sequence length="84" mass="9715">MTFIHIMYTAYYVTHFFLTPPHGWIVIIWFAERDIARIQATWLLMEYTSYGNLLITNPPFTTCLAPPSTISLCYPWLGLAASIQ</sequence>
<proteinExistence type="predicted"/>
<dbReference type="GO" id="GO:0003676">
    <property type="term" value="F:nucleic acid binding"/>
    <property type="evidence" value="ECO:0007669"/>
    <property type="project" value="InterPro"/>
</dbReference>
<evidence type="ECO:0000313" key="2">
    <source>
        <dbReference type="EMBL" id="KAG8568679.1"/>
    </source>
</evidence>
<organism evidence="2 3">
    <name type="scientific">Engystomops pustulosus</name>
    <name type="common">Tungara frog</name>
    <name type="synonym">Physalaemus pustulosus</name>
    <dbReference type="NCBI Taxonomy" id="76066"/>
    <lineage>
        <taxon>Eukaryota</taxon>
        <taxon>Metazoa</taxon>
        <taxon>Chordata</taxon>
        <taxon>Craniata</taxon>
        <taxon>Vertebrata</taxon>
        <taxon>Euteleostomi</taxon>
        <taxon>Amphibia</taxon>
        <taxon>Batrachia</taxon>
        <taxon>Anura</taxon>
        <taxon>Neobatrachia</taxon>
        <taxon>Hyloidea</taxon>
        <taxon>Leptodactylidae</taxon>
        <taxon>Leiuperinae</taxon>
        <taxon>Engystomops</taxon>
    </lineage>
</organism>
<keyword evidence="3" id="KW-1185">Reference proteome</keyword>
<dbReference type="InterPro" id="IPR002052">
    <property type="entry name" value="DNA_methylase_N6_adenine_CS"/>
</dbReference>
<dbReference type="Proteomes" id="UP000824782">
    <property type="component" value="Unassembled WGS sequence"/>
</dbReference>
<accession>A0AAV7B857</accession>
<keyword evidence="1" id="KW-1133">Transmembrane helix</keyword>
<dbReference type="PROSITE" id="PS00092">
    <property type="entry name" value="N6_MTASE"/>
    <property type="match status" value="1"/>
</dbReference>